<dbReference type="NCBIfam" id="TIGR00229">
    <property type="entry name" value="sensory_box"/>
    <property type="match status" value="2"/>
</dbReference>
<keyword evidence="13" id="KW-0472">Membrane</keyword>
<dbReference type="Gene3D" id="1.10.287.130">
    <property type="match status" value="1"/>
</dbReference>
<dbReference type="InterPro" id="IPR013655">
    <property type="entry name" value="PAS_fold_3"/>
</dbReference>
<feature type="domain" description="Response regulatory" evidence="19">
    <location>
        <begin position="1065"/>
        <end position="1184"/>
    </location>
</feature>
<keyword evidence="11" id="KW-1133">Transmembrane helix</keyword>
<feature type="domain" description="PAC" evidence="21">
    <location>
        <begin position="489"/>
        <end position="540"/>
    </location>
</feature>
<dbReference type="GO" id="GO:0005886">
    <property type="term" value="C:plasma membrane"/>
    <property type="evidence" value="ECO:0007669"/>
    <property type="project" value="UniProtKB-SubCell"/>
</dbReference>
<dbReference type="InterPro" id="IPR005467">
    <property type="entry name" value="His_kinase_dom"/>
</dbReference>
<evidence type="ECO:0000256" key="14">
    <source>
        <dbReference type="ARBA" id="ARBA00064003"/>
    </source>
</evidence>
<evidence type="ECO:0000256" key="12">
    <source>
        <dbReference type="ARBA" id="ARBA00023012"/>
    </source>
</evidence>
<accession>A0A1Q5ZYY7</accession>
<evidence type="ECO:0000259" key="20">
    <source>
        <dbReference type="PROSITE" id="PS50112"/>
    </source>
</evidence>
<evidence type="ECO:0000256" key="16">
    <source>
        <dbReference type="PROSITE-ProRule" id="PRU00110"/>
    </source>
</evidence>
<dbReference type="OrthoDB" id="9811889at2"/>
<evidence type="ECO:0000256" key="4">
    <source>
        <dbReference type="ARBA" id="ARBA00022475"/>
    </source>
</evidence>
<feature type="domain" description="HPt" evidence="22">
    <location>
        <begin position="1217"/>
        <end position="1309"/>
    </location>
</feature>
<dbReference type="PROSITE" id="PS50113">
    <property type="entry name" value="PAC"/>
    <property type="match status" value="1"/>
</dbReference>
<dbReference type="SUPFAM" id="SSF55874">
    <property type="entry name" value="ATPase domain of HSP90 chaperone/DNA topoisomerase II/histidine kinase"/>
    <property type="match status" value="1"/>
</dbReference>
<dbReference type="EMBL" id="MPPL01000001">
    <property type="protein sequence ID" value="OKS86980.1"/>
    <property type="molecule type" value="Genomic_DNA"/>
</dbReference>
<evidence type="ECO:0000256" key="2">
    <source>
        <dbReference type="ARBA" id="ARBA00004651"/>
    </source>
</evidence>
<feature type="domain" description="Response regulatory" evidence="19">
    <location>
        <begin position="921"/>
        <end position="1041"/>
    </location>
</feature>
<protein>
    <recommendedName>
        <fullName evidence="15">Sensory/regulatory protein RpfC</fullName>
        <ecNumber evidence="3">2.7.13.3</ecNumber>
    </recommendedName>
</protein>
<dbReference type="SUPFAM" id="SSF47226">
    <property type="entry name" value="Histidine-containing phosphotransfer domain, HPT domain"/>
    <property type="match status" value="1"/>
</dbReference>
<feature type="modified residue" description="4-aspartylphosphate" evidence="17">
    <location>
        <position position="1116"/>
    </location>
</feature>
<evidence type="ECO:0000256" key="8">
    <source>
        <dbReference type="ARBA" id="ARBA00022741"/>
    </source>
</evidence>
<dbReference type="CDD" id="cd17546">
    <property type="entry name" value="REC_hyHK_CKI1_RcsC-like"/>
    <property type="match status" value="2"/>
</dbReference>
<proteinExistence type="predicted"/>
<dbReference type="InterPro" id="IPR029016">
    <property type="entry name" value="GAF-like_dom_sf"/>
</dbReference>
<dbReference type="PROSITE" id="PS50109">
    <property type="entry name" value="HIS_KIN"/>
    <property type="match status" value="1"/>
</dbReference>
<comment type="caution">
    <text evidence="23">The sequence shown here is derived from an EMBL/GenBank/DDBJ whole genome shotgun (WGS) entry which is preliminary data.</text>
</comment>
<feature type="domain" description="Histidine kinase" evidence="18">
    <location>
        <begin position="684"/>
        <end position="905"/>
    </location>
</feature>
<evidence type="ECO:0000259" key="22">
    <source>
        <dbReference type="PROSITE" id="PS50894"/>
    </source>
</evidence>
<dbReference type="GO" id="GO:0006355">
    <property type="term" value="P:regulation of DNA-templated transcription"/>
    <property type="evidence" value="ECO:0007669"/>
    <property type="project" value="InterPro"/>
</dbReference>
<dbReference type="Gene3D" id="3.30.450.40">
    <property type="match status" value="1"/>
</dbReference>
<dbReference type="InterPro" id="IPR004358">
    <property type="entry name" value="Sig_transdc_His_kin-like_C"/>
</dbReference>
<dbReference type="PROSITE" id="PS50894">
    <property type="entry name" value="HPT"/>
    <property type="match status" value="1"/>
</dbReference>
<dbReference type="SMART" id="SM00388">
    <property type="entry name" value="HisKA"/>
    <property type="match status" value="1"/>
</dbReference>
<feature type="modified residue" description="4-aspartylphosphate" evidence="17">
    <location>
        <position position="971"/>
    </location>
</feature>
<evidence type="ECO:0000256" key="5">
    <source>
        <dbReference type="ARBA" id="ARBA00022553"/>
    </source>
</evidence>
<dbReference type="InterPro" id="IPR036890">
    <property type="entry name" value="HATPase_C_sf"/>
</dbReference>
<dbReference type="SUPFAM" id="SSF47384">
    <property type="entry name" value="Homodimeric domain of signal transducing histidine kinase"/>
    <property type="match status" value="1"/>
</dbReference>
<evidence type="ECO:0000259" key="21">
    <source>
        <dbReference type="PROSITE" id="PS50113"/>
    </source>
</evidence>
<feature type="domain" description="PAS" evidence="20">
    <location>
        <begin position="290"/>
        <end position="360"/>
    </location>
</feature>
<dbReference type="Pfam" id="PF00512">
    <property type="entry name" value="HisKA"/>
    <property type="match status" value="1"/>
</dbReference>
<dbReference type="CDD" id="cd00082">
    <property type="entry name" value="HisKA"/>
    <property type="match status" value="1"/>
</dbReference>
<dbReference type="InterPro" id="IPR003018">
    <property type="entry name" value="GAF"/>
</dbReference>
<dbReference type="Pfam" id="PF08447">
    <property type="entry name" value="PAS_3"/>
    <property type="match status" value="2"/>
</dbReference>
<dbReference type="InterPro" id="IPR013767">
    <property type="entry name" value="PAS_fold"/>
</dbReference>
<dbReference type="InterPro" id="IPR000700">
    <property type="entry name" value="PAS-assoc_C"/>
</dbReference>
<dbReference type="SUPFAM" id="SSF55781">
    <property type="entry name" value="GAF domain-like"/>
    <property type="match status" value="1"/>
</dbReference>
<dbReference type="InterPro" id="IPR035965">
    <property type="entry name" value="PAS-like_dom_sf"/>
</dbReference>
<keyword evidence="4" id="KW-1003">Cell membrane</keyword>
<dbReference type="InterPro" id="IPR013656">
    <property type="entry name" value="PAS_4"/>
</dbReference>
<feature type="modified residue" description="Phosphohistidine" evidence="16">
    <location>
        <position position="1256"/>
    </location>
</feature>
<dbReference type="PRINTS" id="PR00344">
    <property type="entry name" value="BCTRLSENSOR"/>
</dbReference>
<keyword evidence="9" id="KW-0418">Kinase</keyword>
<dbReference type="RefSeq" id="WP_074489651.1">
    <property type="nucleotide sequence ID" value="NZ_FPAM01000005.1"/>
</dbReference>
<dbReference type="SMART" id="SM00086">
    <property type="entry name" value="PAC"/>
    <property type="match status" value="3"/>
</dbReference>
<dbReference type="SMART" id="SM00091">
    <property type="entry name" value="PAS"/>
    <property type="match status" value="3"/>
</dbReference>
<dbReference type="Pfam" id="PF00072">
    <property type="entry name" value="Response_reg"/>
    <property type="match status" value="2"/>
</dbReference>
<dbReference type="InterPro" id="IPR008207">
    <property type="entry name" value="Sig_transdc_His_kin_Hpt_dom"/>
</dbReference>
<evidence type="ECO:0000256" key="15">
    <source>
        <dbReference type="ARBA" id="ARBA00068150"/>
    </source>
</evidence>
<dbReference type="Gene3D" id="1.20.120.160">
    <property type="entry name" value="HPT domain"/>
    <property type="match status" value="1"/>
</dbReference>
<keyword evidence="12" id="KW-0902">Two-component regulatory system</keyword>
<evidence type="ECO:0000256" key="9">
    <source>
        <dbReference type="ARBA" id="ARBA00022777"/>
    </source>
</evidence>
<dbReference type="PANTHER" id="PTHR45339">
    <property type="entry name" value="HYBRID SIGNAL TRANSDUCTION HISTIDINE KINASE J"/>
    <property type="match status" value="1"/>
</dbReference>
<dbReference type="CDD" id="cd16922">
    <property type="entry name" value="HATPase_EvgS-ArcB-TorS-like"/>
    <property type="match status" value="1"/>
</dbReference>
<evidence type="ECO:0000256" key="10">
    <source>
        <dbReference type="ARBA" id="ARBA00022840"/>
    </source>
</evidence>
<dbReference type="GO" id="GO:0000155">
    <property type="term" value="F:phosphorelay sensor kinase activity"/>
    <property type="evidence" value="ECO:0007669"/>
    <property type="project" value="InterPro"/>
</dbReference>
<dbReference type="InterPro" id="IPR003594">
    <property type="entry name" value="HATPase_dom"/>
</dbReference>
<name>A0A1Q5ZYY7_9SPHI</name>
<evidence type="ECO:0000256" key="13">
    <source>
        <dbReference type="ARBA" id="ARBA00023136"/>
    </source>
</evidence>
<evidence type="ECO:0000256" key="3">
    <source>
        <dbReference type="ARBA" id="ARBA00012438"/>
    </source>
</evidence>
<gene>
    <name evidence="23" type="ORF">RG47T_2438</name>
</gene>
<dbReference type="Pfam" id="PF02518">
    <property type="entry name" value="HATPase_c"/>
    <property type="match status" value="1"/>
</dbReference>
<evidence type="ECO:0000259" key="19">
    <source>
        <dbReference type="PROSITE" id="PS50110"/>
    </source>
</evidence>
<dbReference type="Proteomes" id="UP000186720">
    <property type="component" value="Unassembled WGS sequence"/>
</dbReference>
<keyword evidence="24" id="KW-1185">Reference proteome</keyword>
<keyword evidence="10" id="KW-0067">ATP-binding</keyword>
<dbReference type="InterPro" id="IPR036097">
    <property type="entry name" value="HisK_dim/P_sf"/>
</dbReference>
<dbReference type="SMART" id="SM00387">
    <property type="entry name" value="HATPase_c"/>
    <property type="match status" value="1"/>
</dbReference>
<dbReference type="InterPro" id="IPR001610">
    <property type="entry name" value="PAC"/>
</dbReference>
<keyword evidence="6" id="KW-0808">Transferase</keyword>
<dbReference type="STRING" id="1302689.RG47T_2438"/>
<dbReference type="FunFam" id="1.10.287.130:FF:000002">
    <property type="entry name" value="Two-component osmosensing histidine kinase"/>
    <property type="match status" value="1"/>
</dbReference>
<keyword evidence="5 17" id="KW-0597">Phosphoprotein</keyword>
<dbReference type="Gene3D" id="3.30.450.20">
    <property type="entry name" value="PAS domain"/>
    <property type="match status" value="4"/>
</dbReference>
<comment type="subcellular location">
    <subcellularLocation>
        <location evidence="2">Cell membrane</location>
        <topology evidence="2">Multi-pass membrane protein</topology>
    </subcellularLocation>
</comment>
<dbReference type="InterPro" id="IPR001789">
    <property type="entry name" value="Sig_transdc_resp-reg_receiver"/>
</dbReference>
<feature type="domain" description="PAS" evidence="20">
    <location>
        <begin position="168"/>
        <end position="238"/>
    </location>
</feature>
<keyword evidence="7" id="KW-0812">Transmembrane</keyword>
<dbReference type="GO" id="GO:0005524">
    <property type="term" value="F:ATP binding"/>
    <property type="evidence" value="ECO:0007669"/>
    <property type="project" value="UniProtKB-KW"/>
</dbReference>
<keyword evidence="8" id="KW-0547">Nucleotide-binding</keyword>
<dbReference type="PANTHER" id="PTHR45339:SF1">
    <property type="entry name" value="HYBRID SIGNAL TRANSDUCTION HISTIDINE KINASE J"/>
    <property type="match status" value="1"/>
</dbReference>
<comment type="catalytic activity">
    <reaction evidence="1">
        <text>ATP + protein L-histidine = ADP + protein N-phospho-L-histidine.</text>
        <dbReference type="EC" id="2.7.13.3"/>
    </reaction>
</comment>
<dbReference type="Pfam" id="PF01627">
    <property type="entry name" value="Hpt"/>
    <property type="match status" value="1"/>
</dbReference>
<dbReference type="SMART" id="SM00065">
    <property type="entry name" value="GAF"/>
    <property type="match status" value="1"/>
</dbReference>
<dbReference type="CDD" id="cd00130">
    <property type="entry name" value="PAS"/>
    <property type="match status" value="2"/>
</dbReference>
<dbReference type="PROSITE" id="PS50110">
    <property type="entry name" value="RESPONSE_REGULATORY"/>
    <property type="match status" value="2"/>
</dbReference>
<dbReference type="Pfam" id="PF08448">
    <property type="entry name" value="PAS_4"/>
    <property type="match status" value="1"/>
</dbReference>
<dbReference type="FunFam" id="3.30.565.10:FF:000010">
    <property type="entry name" value="Sensor histidine kinase RcsC"/>
    <property type="match status" value="1"/>
</dbReference>
<comment type="subunit">
    <text evidence="14">At low DSF concentrations, interacts with RpfF.</text>
</comment>
<evidence type="ECO:0000256" key="7">
    <source>
        <dbReference type="ARBA" id="ARBA00022692"/>
    </source>
</evidence>
<evidence type="ECO:0000313" key="23">
    <source>
        <dbReference type="EMBL" id="OKS86980.1"/>
    </source>
</evidence>
<dbReference type="Gene3D" id="3.40.50.2300">
    <property type="match status" value="2"/>
</dbReference>
<dbReference type="PROSITE" id="PS50112">
    <property type="entry name" value="PAS"/>
    <property type="match status" value="2"/>
</dbReference>
<dbReference type="Pfam" id="PF00989">
    <property type="entry name" value="PAS"/>
    <property type="match status" value="1"/>
</dbReference>
<dbReference type="SUPFAM" id="SSF52172">
    <property type="entry name" value="CheY-like"/>
    <property type="match status" value="2"/>
</dbReference>
<reference evidence="23 24" key="1">
    <citation type="submission" date="2016-11" db="EMBL/GenBank/DDBJ databases">
        <title>Whole Genome Sequencing of Mucilaginibacter polytrichastri RG4-7(T) isolated from the moss sample.</title>
        <authorList>
            <person name="Li Y."/>
        </authorList>
    </citation>
    <scope>NUCLEOTIDE SEQUENCE [LARGE SCALE GENOMIC DNA]</scope>
    <source>
        <strain evidence="23 24">RG4-7</strain>
    </source>
</reference>
<dbReference type="SMART" id="SM00448">
    <property type="entry name" value="REC"/>
    <property type="match status" value="2"/>
</dbReference>
<evidence type="ECO:0000256" key="17">
    <source>
        <dbReference type="PROSITE-ProRule" id="PRU00169"/>
    </source>
</evidence>
<dbReference type="EC" id="2.7.13.3" evidence="3"/>
<evidence type="ECO:0000256" key="11">
    <source>
        <dbReference type="ARBA" id="ARBA00022989"/>
    </source>
</evidence>
<dbReference type="SUPFAM" id="SSF55785">
    <property type="entry name" value="PYP-like sensor domain (PAS domain)"/>
    <property type="match status" value="4"/>
</dbReference>
<dbReference type="InterPro" id="IPR036641">
    <property type="entry name" value="HPT_dom_sf"/>
</dbReference>
<sequence>MPDKRNPIPENEQERLKALESYEILNSLSEAEFDRITELASIICDTPISLVSLIDQHRQWFKSKVGLEISETSRDIAFCQYTIMHDTLFEVEDATRDDRFKDNELVTGRPDIRFYAGFPLTDPSGYNLGTICVIDRKPRHLTAGQKRALALLSEEITALIVERRQKAELKNFESLFKLSPDLICVAGLDGYFRKINPALQQLLGISAHELLNTSFYEVTHPDDLVATQKKVERLLAGKKILNFVMRMRSALGGYRSIQWVASPEEGTNNLFAVGRDMTEELAKEALLADNEAKLRAFFENSQGLMCTHDLDGKFISVNIAGADMLGYSSEEILTKTLFDLIPADHYEGLKAYMAQIRNVGAAEGQMTTLHKNGSFRIWIFNNVLQQSAAGELYVIANAVDITDRYQLEKSLQYTKQMLEETNQVARIGSWQVDIADQKIFWTSVTKEIHGVPPDFEPDFKTAVSFYKEGESRDAITKAIEITMRDGTPWNLDLQIVNAQGKDVWVRAVGTAVMKDGICKRLLGTFQDIDEKMRAQIEANKSRAILAAFVEHAPAAVAMLDNDMHYVAVSNCWLEDFKIKDRQVIGVSYYEVFDFITAEGKARHQRILQGAVERNDEDALLLSGSNAYRYSAWEMRPWYQFDGRIGGMMIFTQDVTAIVEQREQLQAAKVQAEDASVAKSEFLANMSHEIRTPLNGVIGFTDLVLKTNLTDTQQQYLTIVNQSANALLSIINDILDFSKIEAGKLELDIEQSDLYEMSAQATDIITYQVQHKGLEMLLNLTPNLPRFIWTDSIRLKQILINLLSNAAKFTEKGEIELKIEELLKEDEQSTIRFAVRDTGIGIKPEKQGKIFEAFSQEDGSTTKKYGGTGLGLTISNKLLGMMHSKLELESTPGLGSTFFFDITVKSAIGEPIGWENLDRIKEVMVVDDNDNNREIINQMLLLKNIHTTPAKNGFDALQLLAAGKRYDVILMDYHMPYMNGLETIRKIRETFYPTKEQQPIILLSSSADDEKVVKSSEDLQVNHRLIKPIKMQDLYGVLSRLYHKEKANSNSISGTRAITATARSYTILIAEDNAVNMLLATTILKRIIPNAKLVQAKNGVEVIQHYQAERPDLILMDVQMPEMNGLEATEKIRLLEALGGHVPVIALTAGNIKSERDKCFDVGMDDFIVKPVVEETIAAVLNKWLDFANIDTETATNVGLDSNLHFDLKQIIKYVGDDPEIIAEVIALTKLELKDSLRFLQKQIDNQDLKGINSTGHKLYGTAVSAGLVLVSKIALELEQMELADPERLKYIYNRLQEEADAVVKLMDGYLQN</sequence>
<evidence type="ECO:0000256" key="1">
    <source>
        <dbReference type="ARBA" id="ARBA00000085"/>
    </source>
</evidence>
<evidence type="ECO:0000259" key="18">
    <source>
        <dbReference type="PROSITE" id="PS50109"/>
    </source>
</evidence>
<dbReference type="Gene3D" id="3.30.565.10">
    <property type="entry name" value="Histidine kinase-like ATPase, C-terminal domain"/>
    <property type="match status" value="1"/>
</dbReference>
<evidence type="ECO:0000256" key="6">
    <source>
        <dbReference type="ARBA" id="ARBA00022679"/>
    </source>
</evidence>
<organism evidence="23 24">
    <name type="scientific">Mucilaginibacter polytrichastri</name>
    <dbReference type="NCBI Taxonomy" id="1302689"/>
    <lineage>
        <taxon>Bacteria</taxon>
        <taxon>Pseudomonadati</taxon>
        <taxon>Bacteroidota</taxon>
        <taxon>Sphingobacteriia</taxon>
        <taxon>Sphingobacteriales</taxon>
        <taxon>Sphingobacteriaceae</taxon>
        <taxon>Mucilaginibacter</taxon>
    </lineage>
</organism>
<evidence type="ECO:0000313" key="24">
    <source>
        <dbReference type="Proteomes" id="UP000186720"/>
    </source>
</evidence>
<dbReference type="InterPro" id="IPR003661">
    <property type="entry name" value="HisK_dim/P_dom"/>
</dbReference>
<dbReference type="InterPro" id="IPR000014">
    <property type="entry name" value="PAS"/>
</dbReference>
<dbReference type="InterPro" id="IPR011006">
    <property type="entry name" value="CheY-like_superfamily"/>
</dbReference>